<evidence type="ECO:0000313" key="1">
    <source>
        <dbReference type="EMBL" id="KAK2023343.1"/>
    </source>
</evidence>
<keyword evidence="2" id="KW-1185">Reference proteome</keyword>
<sequence length="178" mass="19531">MEVVGLGCLGSSGAASTRGWSEQGQHSSVGGEFGWTGCHYDECIVHYGSKQRHGYLPKRKWNRAKTAENLIPFLNRRADQGDRLGPEGQTRLVLYQSEDPGCGIIEHLAIVFTADDAAEDLGGGLTVDCRQVVLDSVFFDCMVLAESTFYSMHLMPATHGRAADVTVFGRQYFVDHSE</sequence>
<reference evidence="1" key="1">
    <citation type="submission" date="2021-06" db="EMBL/GenBank/DDBJ databases">
        <title>Comparative genomics, transcriptomics and evolutionary studies reveal genomic signatures of adaptation to plant cell wall in hemibiotrophic fungi.</title>
        <authorList>
            <consortium name="DOE Joint Genome Institute"/>
            <person name="Baroncelli R."/>
            <person name="Diaz J.F."/>
            <person name="Benocci T."/>
            <person name="Peng M."/>
            <person name="Battaglia E."/>
            <person name="Haridas S."/>
            <person name="Andreopoulos W."/>
            <person name="Labutti K."/>
            <person name="Pangilinan J."/>
            <person name="Floch G.L."/>
            <person name="Makela M.R."/>
            <person name="Henrissat B."/>
            <person name="Grigoriev I.V."/>
            <person name="Crouch J.A."/>
            <person name="De Vries R.P."/>
            <person name="Sukno S.A."/>
            <person name="Thon M.R."/>
        </authorList>
    </citation>
    <scope>NUCLEOTIDE SEQUENCE</scope>
    <source>
        <strain evidence="1">MAFF235873</strain>
    </source>
</reference>
<organism evidence="1 2">
    <name type="scientific">Colletotrichum zoysiae</name>
    <dbReference type="NCBI Taxonomy" id="1216348"/>
    <lineage>
        <taxon>Eukaryota</taxon>
        <taxon>Fungi</taxon>
        <taxon>Dikarya</taxon>
        <taxon>Ascomycota</taxon>
        <taxon>Pezizomycotina</taxon>
        <taxon>Sordariomycetes</taxon>
        <taxon>Hypocreomycetidae</taxon>
        <taxon>Glomerellales</taxon>
        <taxon>Glomerellaceae</taxon>
        <taxon>Colletotrichum</taxon>
        <taxon>Colletotrichum graminicola species complex</taxon>
    </lineage>
</organism>
<accession>A0AAD9H707</accession>
<comment type="caution">
    <text evidence="1">The sequence shown here is derived from an EMBL/GenBank/DDBJ whole genome shotgun (WGS) entry which is preliminary data.</text>
</comment>
<gene>
    <name evidence="1" type="ORF">LX32DRAFT_644681</name>
</gene>
<dbReference type="EMBL" id="MU843003">
    <property type="protein sequence ID" value="KAK2023343.1"/>
    <property type="molecule type" value="Genomic_DNA"/>
</dbReference>
<dbReference type="Proteomes" id="UP001232148">
    <property type="component" value="Unassembled WGS sequence"/>
</dbReference>
<evidence type="ECO:0000313" key="2">
    <source>
        <dbReference type="Proteomes" id="UP001232148"/>
    </source>
</evidence>
<name>A0AAD9H707_9PEZI</name>
<proteinExistence type="predicted"/>
<dbReference type="AlphaFoldDB" id="A0AAD9H707"/>
<protein>
    <submittedName>
        <fullName evidence="1">Uncharacterized protein</fullName>
    </submittedName>
</protein>